<name>A0A975FL90_9MICO</name>
<dbReference type="RefSeq" id="WP_210897163.1">
    <property type="nucleotide sequence ID" value="NZ_CP071696.1"/>
</dbReference>
<keyword evidence="3" id="KW-1185">Reference proteome</keyword>
<organism evidence="2 3">
    <name type="scientific">Agromyces archimandritae</name>
    <dbReference type="NCBI Taxonomy" id="2781962"/>
    <lineage>
        <taxon>Bacteria</taxon>
        <taxon>Bacillati</taxon>
        <taxon>Actinomycetota</taxon>
        <taxon>Actinomycetes</taxon>
        <taxon>Micrococcales</taxon>
        <taxon>Microbacteriaceae</taxon>
        <taxon>Agromyces</taxon>
    </lineage>
</organism>
<gene>
    <name evidence="2" type="ORF">G127AT_11925</name>
</gene>
<evidence type="ECO:0000256" key="1">
    <source>
        <dbReference type="SAM" id="Phobius"/>
    </source>
</evidence>
<dbReference type="Pfam" id="PF10745">
    <property type="entry name" value="DUF2530"/>
    <property type="match status" value="1"/>
</dbReference>
<feature type="transmembrane region" description="Helical" evidence="1">
    <location>
        <begin position="49"/>
        <end position="72"/>
    </location>
</feature>
<proteinExistence type="predicted"/>
<reference evidence="2" key="1">
    <citation type="submission" date="2021-03" db="EMBL/GenBank/DDBJ databases">
        <title>Agromyces archimandritus sp. nov., isolated from the cockroach Archimandrita tessellata.</title>
        <authorList>
            <person name="Guzman J."/>
            <person name="Ortuzar M."/>
            <person name="Poehlein A."/>
            <person name="Daniel R."/>
            <person name="Trujillo M."/>
            <person name="Vilcinskas A."/>
        </authorList>
    </citation>
    <scope>NUCLEOTIDE SEQUENCE</scope>
    <source>
        <strain evidence="2">G127AT</strain>
    </source>
</reference>
<keyword evidence="1" id="KW-1133">Transmembrane helix</keyword>
<dbReference type="EMBL" id="CP071696">
    <property type="protein sequence ID" value="QTX04004.1"/>
    <property type="molecule type" value="Genomic_DNA"/>
</dbReference>
<keyword evidence="1" id="KW-0812">Transmembrane</keyword>
<dbReference type="InterPro" id="IPR019681">
    <property type="entry name" value="DUF2530"/>
</dbReference>
<dbReference type="AlphaFoldDB" id="A0A975FL90"/>
<evidence type="ECO:0000313" key="3">
    <source>
        <dbReference type="Proteomes" id="UP000671914"/>
    </source>
</evidence>
<keyword evidence="1" id="KW-0472">Membrane</keyword>
<accession>A0A975FL90</accession>
<feature type="transmembrane region" description="Helical" evidence="1">
    <location>
        <begin position="21"/>
        <end position="43"/>
    </location>
</feature>
<dbReference type="Proteomes" id="UP000671914">
    <property type="component" value="Chromosome"/>
</dbReference>
<evidence type="ECO:0000313" key="2">
    <source>
        <dbReference type="EMBL" id="QTX04004.1"/>
    </source>
</evidence>
<dbReference type="KEGG" id="aarc:G127AT_11925"/>
<sequence>MRFWLSEQERRPDPEPVRADARKAVVAGTVLWLLAMLACWIWREPLAEAGLGWWFTTSALGVALGVGGFAVVQWRRREEIARTAEAAAAAEARDEPDPDAG</sequence>
<protein>
    <submittedName>
        <fullName evidence="2">DUF2530 domain-containing protein</fullName>
    </submittedName>
</protein>